<keyword evidence="5" id="KW-0804">Transcription</keyword>
<sequence>MDEHDTFSDAKGIVKQVYEKAQSEFRVFKAEYASAIVASLPNASRVLPGTPNAPATPPPLPQRDTVDHPPPVDLPEGRPDSPELFPTTTSQTFIESYDCKTGLTTQIPCEVHRVHNLPPPAPQHEYVTPANRNFYHGDDPHGMPFMPFLNDPTFDHDGYADRYRMLGWAPELTIDPDVDSVVIETARRLRTEYRMSYEDIDKTGVLPYPVCDRLDSKGVTHRGAAYRSRRRDFLPWPPGVPNSEKALPEDPSRTSATPTQILTNLVKHFCTNLNCIVGYCSIHLEDTPMPLPRFPIMSNDRMAVKFKTNQPCGDQCFLSMGVSEPVSVHWSDEDFEFLKMYLPLEPDTMPCDLAQLCRRPCFEAFYQRGVIFAEMPVPKPKGKGKGKAKPPDAAKMADLDSAKFTPGGPCCHGGPCDGNTECTCYLKRAYCQRWCRCDTKCLYRSPGCKCRATHNRCGTEQCPCFFAKRECDPEICVPCVAKDAEANICQNASIQQGRSKRTKVGPSQWGRGLFMAEDAEEGELILEYVGELIFEATADSRAHVATHRQRNYLHQLNETVSVDGLYLANASRFINHDRKNPNCKSRVMLVNGEHRIGIYARRQIKSGEELLFNYGKVFFDEGEGHEQADPGAEEGTAEVQDHAKASCA</sequence>
<dbReference type="EMBL" id="JARKIF010000004">
    <property type="protein sequence ID" value="KAJ7642005.1"/>
    <property type="molecule type" value="Genomic_DNA"/>
</dbReference>
<dbReference type="SUPFAM" id="SSF82199">
    <property type="entry name" value="SET domain"/>
    <property type="match status" value="1"/>
</dbReference>
<dbReference type="InterPro" id="IPR046341">
    <property type="entry name" value="SET_dom_sf"/>
</dbReference>
<dbReference type="GO" id="GO:0035098">
    <property type="term" value="C:ESC/E(Z) complex"/>
    <property type="evidence" value="ECO:0007669"/>
    <property type="project" value="TreeGrafter"/>
</dbReference>
<feature type="domain" description="SET" evidence="8">
    <location>
        <begin position="492"/>
        <end position="615"/>
    </location>
</feature>
<evidence type="ECO:0000256" key="6">
    <source>
        <dbReference type="ARBA" id="ARBA00048568"/>
    </source>
</evidence>
<evidence type="ECO:0000259" key="8">
    <source>
        <dbReference type="PROSITE" id="PS50280"/>
    </source>
</evidence>
<dbReference type="InterPro" id="IPR026489">
    <property type="entry name" value="CXC_dom"/>
</dbReference>
<evidence type="ECO:0000256" key="5">
    <source>
        <dbReference type="ARBA" id="ARBA00023163"/>
    </source>
</evidence>
<feature type="region of interest" description="Disordered" evidence="7">
    <location>
        <begin position="235"/>
        <end position="256"/>
    </location>
</feature>
<dbReference type="InterPro" id="IPR041355">
    <property type="entry name" value="Pre-SET_CXC"/>
</dbReference>
<feature type="region of interest" description="Disordered" evidence="7">
    <location>
        <begin position="44"/>
        <end position="86"/>
    </location>
</feature>
<dbReference type="AlphaFoldDB" id="A0AAD7FW09"/>
<dbReference type="GO" id="GO:0140951">
    <property type="term" value="F:histone H3K27 trimethyltransferase activity"/>
    <property type="evidence" value="ECO:0007669"/>
    <property type="project" value="UniProtKB-EC"/>
</dbReference>
<accession>A0AAD7FW09</accession>
<dbReference type="Pfam" id="PF00856">
    <property type="entry name" value="SET"/>
    <property type="match status" value="1"/>
</dbReference>
<dbReference type="GO" id="GO:0031507">
    <property type="term" value="P:heterochromatin formation"/>
    <property type="evidence" value="ECO:0007669"/>
    <property type="project" value="TreeGrafter"/>
</dbReference>
<feature type="compositionally biased region" description="Basic and acidic residues" evidence="7">
    <location>
        <begin position="639"/>
        <end position="648"/>
    </location>
</feature>
<feature type="region of interest" description="Disordered" evidence="7">
    <location>
        <begin position="623"/>
        <end position="648"/>
    </location>
</feature>
<feature type="domain" description="CXC" evidence="9">
    <location>
        <begin position="388"/>
        <end position="496"/>
    </location>
</feature>
<organism evidence="10 11">
    <name type="scientific">Roridomyces roridus</name>
    <dbReference type="NCBI Taxonomy" id="1738132"/>
    <lineage>
        <taxon>Eukaryota</taxon>
        <taxon>Fungi</taxon>
        <taxon>Dikarya</taxon>
        <taxon>Basidiomycota</taxon>
        <taxon>Agaricomycotina</taxon>
        <taxon>Agaricomycetes</taxon>
        <taxon>Agaricomycetidae</taxon>
        <taxon>Agaricales</taxon>
        <taxon>Marasmiineae</taxon>
        <taxon>Mycenaceae</taxon>
        <taxon>Roridomyces</taxon>
    </lineage>
</organism>
<keyword evidence="2" id="KW-0808">Transferase</keyword>
<evidence type="ECO:0000256" key="7">
    <source>
        <dbReference type="SAM" id="MobiDB-lite"/>
    </source>
</evidence>
<dbReference type="SMART" id="SM00317">
    <property type="entry name" value="SET"/>
    <property type="match status" value="1"/>
</dbReference>
<dbReference type="GO" id="GO:0003682">
    <property type="term" value="F:chromatin binding"/>
    <property type="evidence" value="ECO:0007669"/>
    <property type="project" value="TreeGrafter"/>
</dbReference>
<evidence type="ECO:0000313" key="10">
    <source>
        <dbReference type="EMBL" id="KAJ7642005.1"/>
    </source>
</evidence>
<keyword evidence="1" id="KW-0489">Methyltransferase</keyword>
<gene>
    <name evidence="10" type="ORF">FB45DRAFT_826255</name>
</gene>
<protein>
    <recommendedName>
        <fullName evidence="12">SET domain-containing protein</fullName>
    </recommendedName>
</protein>
<keyword evidence="4" id="KW-0805">Transcription regulation</keyword>
<comment type="caution">
    <text evidence="10">The sequence shown here is derived from an EMBL/GenBank/DDBJ whole genome shotgun (WGS) entry which is preliminary data.</text>
</comment>
<keyword evidence="3" id="KW-0949">S-adenosyl-L-methionine</keyword>
<evidence type="ECO:0000256" key="2">
    <source>
        <dbReference type="ARBA" id="ARBA00022679"/>
    </source>
</evidence>
<keyword evidence="11" id="KW-1185">Reference proteome</keyword>
<dbReference type="InterPro" id="IPR001214">
    <property type="entry name" value="SET_dom"/>
</dbReference>
<evidence type="ECO:0000256" key="1">
    <source>
        <dbReference type="ARBA" id="ARBA00022603"/>
    </source>
</evidence>
<evidence type="ECO:0008006" key="12">
    <source>
        <dbReference type="Google" id="ProtNLM"/>
    </source>
</evidence>
<dbReference type="Gene3D" id="2.170.270.10">
    <property type="entry name" value="SET domain"/>
    <property type="match status" value="1"/>
</dbReference>
<dbReference type="InterPro" id="IPR045318">
    <property type="entry name" value="EZH1/2-like"/>
</dbReference>
<evidence type="ECO:0000259" key="9">
    <source>
        <dbReference type="PROSITE" id="PS51633"/>
    </source>
</evidence>
<comment type="catalytic activity">
    <reaction evidence="6">
        <text>L-lysyl(27)-[histone H3] + 3 S-adenosyl-L-methionine = N(6),N(6),N(6)-trimethyl-L-lysyl(27)-[histone H3] + 3 S-adenosyl-L-homocysteine + 3 H(+)</text>
        <dbReference type="Rhea" id="RHEA:60292"/>
        <dbReference type="Rhea" id="RHEA-COMP:15535"/>
        <dbReference type="Rhea" id="RHEA-COMP:15548"/>
        <dbReference type="ChEBI" id="CHEBI:15378"/>
        <dbReference type="ChEBI" id="CHEBI:29969"/>
        <dbReference type="ChEBI" id="CHEBI:57856"/>
        <dbReference type="ChEBI" id="CHEBI:59789"/>
        <dbReference type="ChEBI" id="CHEBI:61961"/>
        <dbReference type="EC" id="2.1.1.356"/>
    </reaction>
</comment>
<dbReference type="Proteomes" id="UP001221142">
    <property type="component" value="Unassembled WGS sequence"/>
</dbReference>
<evidence type="ECO:0000256" key="3">
    <source>
        <dbReference type="ARBA" id="ARBA00022691"/>
    </source>
</evidence>
<evidence type="ECO:0000313" key="11">
    <source>
        <dbReference type="Proteomes" id="UP001221142"/>
    </source>
</evidence>
<dbReference type="Pfam" id="PF18264">
    <property type="entry name" value="preSET_CXC"/>
    <property type="match status" value="1"/>
</dbReference>
<dbReference type="PROSITE" id="PS50280">
    <property type="entry name" value="SET"/>
    <property type="match status" value="1"/>
</dbReference>
<name>A0AAD7FW09_9AGAR</name>
<proteinExistence type="predicted"/>
<evidence type="ECO:0000256" key="4">
    <source>
        <dbReference type="ARBA" id="ARBA00023015"/>
    </source>
</evidence>
<dbReference type="PANTHER" id="PTHR45747:SF4">
    <property type="entry name" value="HISTONE-LYSINE N-METHYLTRANSFERASE E(Z)"/>
    <property type="match status" value="1"/>
</dbReference>
<dbReference type="GO" id="GO:0032259">
    <property type="term" value="P:methylation"/>
    <property type="evidence" value="ECO:0007669"/>
    <property type="project" value="UniProtKB-KW"/>
</dbReference>
<dbReference type="PROSITE" id="PS51633">
    <property type="entry name" value="CXC"/>
    <property type="match status" value="1"/>
</dbReference>
<reference evidence="10" key="1">
    <citation type="submission" date="2023-03" db="EMBL/GenBank/DDBJ databases">
        <title>Massive genome expansion in bonnet fungi (Mycena s.s.) driven by repeated elements and novel gene families across ecological guilds.</title>
        <authorList>
            <consortium name="Lawrence Berkeley National Laboratory"/>
            <person name="Harder C.B."/>
            <person name="Miyauchi S."/>
            <person name="Viragh M."/>
            <person name="Kuo A."/>
            <person name="Thoen E."/>
            <person name="Andreopoulos B."/>
            <person name="Lu D."/>
            <person name="Skrede I."/>
            <person name="Drula E."/>
            <person name="Henrissat B."/>
            <person name="Morin E."/>
            <person name="Kohler A."/>
            <person name="Barry K."/>
            <person name="LaButti K."/>
            <person name="Morin E."/>
            <person name="Salamov A."/>
            <person name="Lipzen A."/>
            <person name="Mereny Z."/>
            <person name="Hegedus B."/>
            <person name="Baldrian P."/>
            <person name="Stursova M."/>
            <person name="Weitz H."/>
            <person name="Taylor A."/>
            <person name="Grigoriev I.V."/>
            <person name="Nagy L.G."/>
            <person name="Martin F."/>
            <person name="Kauserud H."/>
        </authorList>
    </citation>
    <scope>NUCLEOTIDE SEQUENCE</scope>
    <source>
        <strain evidence="10">9284</strain>
    </source>
</reference>
<dbReference type="PANTHER" id="PTHR45747">
    <property type="entry name" value="HISTONE-LYSINE N-METHYLTRANSFERASE E(Z)"/>
    <property type="match status" value="1"/>
</dbReference>